<dbReference type="EMBL" id="BARW01003702">
    <property type="protein sequence ID" value="GAI70190.1"/>
    <property type="molecule type" value="Genomic_DNA"/>
</dbReference>
<organism evidence="1">
    <name type="scientific">marine sediment metagenome</name>
    <dbReference type="NCBI Taxonomy" id="412755"/>
    <lineage>
        <taxon>unclassified sequences</taxon>
        <taxon>metagenomes</taxon>
        <taxon>ecological metagenomes</taxon>
    </lineage>
</organism>
<dbReference type="AlphaFoldDB" id="X1S424"/>
<feature type="non-terminal residue" evidence="1">
    <location>
        <position position="1"/>
    </location>
</feature>
<gene>
    <name evidence="1" type="ORF">S12H4_09222</name>
</gene>
<reference evidence="1" key="1">
    <citation type="journal article" date="2014" name="Front. Microbiol.">
        <title>High frequency of phylogenetically diverse reductive dehalogenase-homologous genes in deep subseafloor sedimentary metagenomes.</title>
        <authorList>
            <person name="Kawai M."/>
            <person name="Futagami T."/>
            <person name="Toyoda A."/>
            <person name="Takaki Y."/>
            <person name="Nishi S."/>
            <person name="Hori S."/>
            <person name="Arai W."/>
            <person name="Tsubouchi T."/>
            <person name="Morono Y."/>
            <person name="Uchiyama I."/>
            <person name="Ito T."/>
            <person name="Fujiyama A."/>
            <person name="Inagaki F."/>
            <person name="Takami H."/>
        </authorList>
    </citation>
    <scope>NUCLEOTIDE SEQUENCE</scope>
    <source>
        <strain evidence="1">Expedition CK06-06</strain>
    </source>
</reference>
<accession>X1S424</accession>
<name>X1S424_9ZZZZ</name>
<protein>
    <submittedName>
        <fullName evidence="1">Uncharacterized protein</fullName>
    </submittedName>
</protein>
<proteinExistence type="predicted"/>
<sequence length="96" mass="11025">ERKGEDSKEKKEKNIYGEFDNILLSETEHKRCIAKHSLITTDKAIEKLSSFKKSNGKTYKSDYAALNTWVWDSLEKNKKSTDIHVDNTLKFGGLSD</sequence>
<evidence type="ECO:0000313" key="1">
    <source>
        <dbReference type="EMBL" id="GAI70190.1"/>
    </source>
</evidence>
<comment type="caution">
    <text evidence="1">The sequence shown here is derived from an EMBL/GenBank/DDBJ whole genome shotgun (WGS) entry which is preliminary data.</text>
</comment>